<evidence type="ECO:0000313" key="1">
    <source>
        <dbReference type="EMBL" id="ONI42260.1"/>
    </source>
</evidence>
<dbReference type="EMBL" id="LJDB01000016">
    <property type="protein sequence ID" value="ONI42260.1"/>
    <property type="molecule type" value="Genomic_DNA"/>
</dbReference>
<accession>A0ACC8XFS1</accession>
<reference evidence="1" key="1">
    <citation type="submission" date="2016-08" db="EMBL/GenBank/DDBJ databases">
        <authorList>
            <person name="Ngugi D.K."/>
            <person name="Miyake S."/>
            <person name="Stingl U."/>
        </authorList>
    </citation>
    <scope>NUCLEOTIDE SEQUENCE</scope>
    <source>
        <strain evidence="1">SCG-B11WGA-EpuloA1</strain>
    </source>
</reference>
<dbReference type="Proteomes" id="UP000188605">
    <property type="component" value="Unassembled WGS sequence"/>
</dbReference>
<comment type="caution">
    <text evidence="1">The sequence shown here is derived from an EMBL/GenBank/DDBJ whole genome shotgun (WGS) entry which is preliminary data.</text>
</comment>
<keyword evidence="2" id="KW-1185">Reference proteome</keyword>
<proteinExistence type="predicted"/>
<evidence type="ECO:0000313" key="2">
    <source>
        <dbReference type="Proteomes" id="UP000188605"/>
    </source>
</evidence>
<name>A0ACC8XFS1_9FIRM</name>
<sequence length="119" mass="13208">MVKNFSNEYGKVIIEGEVIAQVGGIAAMECYGIVGMAARSVKDGIVTLLRRDNITKGVFVQIEGDNVDIELHIIVEYGTKISAITDNLISTIKYKLKDMLDLQVRSIKIYVEGVRVDHH</sequence>
<organism evidence="1 2">
    <name type="scientific">Candidatus Epulonipiscium fishelsonii</name>
    <dbReference type="NCBI Taxonomy" id="77094"/>
    <lineage>
        <taxon>Bacteria</taxon>
        <taxon>Bacillati</taxon>
        <taxon>Bacillota</taxon>
        <taxon>Clostridia</taxon>
        <taxon>Lachnospirales</taxon>
        <taxon>Lachnospiraceae</taxon>
        <taxon>Candidatus Epulonipiscium</taxon>
    </lineage>
</organism>
<gene>
    <name evidence="1" type="ORF">AN396_02060</name>
</gene>
<protein>
    <submittedName>
        <fullName evidence="1">Alkaline-shock protein</fullName>
    </submittedName>
</protein>